<keyword evidence="14" id="KW-1185">Reference proteome</keyword>
<dbReference type="InterPro" id="IPR007693">
    <property type="entry name" value="DNA_helicase_DnaB-like_N"/>
</dbReference>
<dbReference type="InterPro" id="IPR007694">
    <property type="entry name" value="DNA_helicase_DnaB-like_C"/>
</dbReference>
<evidence type="ECO:0000256" key="10">
    <source>
        <dbReference type="ARBA" id="ARBA00044969"/>
    </source>
</evidence>
<dbReference type="PANTHER" id="PTHR30153">
    <property type="entry name" value="REPLICATIVE DNA HELICASE DNAB"/>
    <property type="match status" value="1"/>
</dbReference>
<dbReference type="RefSeq" id="WP_244726221.1">
    <property type="nucleotide sequence ID" value="NZ_CP095045.1"/>
</dbReference>
<evidence type="ECO:0000256" key="7">
    <source>
        <dbReference type="ARBA" id="ARBA00022840"/>
    </source>
</evidence>
<dbReference type="SUPFAM" id="SSF48024">
    <property type="entry name" value="N-terminal domain of DnaB helicase"/>
    <property type="match status" value="1"/>
</dbReference>
<dbReference type="EMBL" id="CP095045">
    <property type="protein sequence ID" value="UOQ56058.1"/>
    <property type="molecule type" value="Genomic_DNA"/>
</dbReference>
<sequence length="415" mass="45451">MSIGMGEFDTTDAGIAYLGAVLGSNGKVLDESTLNADDFSNPMHGRVFEAAKGLRNQNRPVGLVTLGDALPKSFEAVLNEALQYTHLTYNAEAYAEIIEKHSVRRRVVEAGQSIAALDPSMEASEMVDRAQAIVAELADRAVKPSFQFIREMVDEVLVNAVEGNGNFIPSPWRALNVAIGGFRPGAVYIVAARPGVGKSVVATQIATALSSVGVVAFASLEMSGRELTHRFISERSQVNVGRLNDAKLSEWDIDRIAQHRNLIDSLNIAVDERTSVKPGDVRAFARTLSRKQPLAGIVVDYLQLMASDSRNDRVAQVTEFSRQMKVMAKDFDVPVIVLSQLNRESEKRADGRPRISDLRESGAIEQDADVILLLSREGEDPQERLIIDVAKNRHGNTPEVELDWQGVYSRAVDLD</sequence>
<evidence type="ECO:0000259" key="12">
    <source>
        <dbReference type="PROSITE" id="PS51199"/>
    </source>
</evidence>
<evidence type="ECO:0000313" key="14">
    <source>
        <dbReference type="Proteomes" id="UP000831786"/>
    </source>
</evidence>
<evidence type="ECO:0000256" key="9">
    <source>
        <dbReference type="ARBA" id="ARBA00023235"/>
    </source>
</evidence>
<evidence type="ECO:0000256" key="11">
    <source>
        <dbReference type="ARBA" id="ARBA00048954"/>
    </source>
</evidence>
<evidence type="ECO:0000256" key="2">
    <source>
        <dbReference type="ARBA" id="ARBA00022515"/>
    </source>
</evidence>
<dbReference type="PANTHER" id="PTHR30153:SF2">
    <property type="entry name" value="REPLICATIVE DNA HELICASE"/>
    <property type="match status" value="1"/>
</dbReference>
<evidence type="ECO:0000256" key="5">
    <source>
        <dbReference type="ARBA" id="ARBA00022801"/>
    </source>
</evidence>
<keyword evidence="9" id="KW-0413">Isomerase</keyword>
<accession>A0ABY4FJ55</accession>
<evidence type="ECO:0000256" key="6">
    <source>
        <dbReference type="ARBA" id="ARBA00022806"/>
    </source>
</evidence>
<dbReference type="Gene3D" id="3.40.50.300">
    <property type="entry name" value="P-loop containing nucleotide triphosphate hydrolases"/>
    <property type="match status" value="1"/>
</dbReference>
<dbReference type="PROSITE" id="PS51199">
    <property type="entry name" value="SF4_HELICASE"/>
    <property type="match status" value="1"/>
</dbReference>
<comment type="similarity">
    <text evidence="1">Belongs to the helicase family. DnaB subfamily.</text>
</comment>
<dbReference type="SUPFAM" id="SSF52540">
    <property type="entry name" value="P-loop containing nucleoside triphosphate hydrolases"/>
    <property type="match status" value="1"/>
</dbReference>
<dbReference type="InterPro" id="IPR036185">
    <property type="entry name" value="DNA_heli_DnaB-like_N_sf"/>
</dbReference>
<dbReference type="SMART" id="SM00382">
    <property type="entry name" value="AAA"/>
    <property type="match status" value="1"/>
</dbReference>
<dbReference type="Pfam" id="PF03796">
    <property type="entry name" value="DnaB_C"/>
    <property type="match status" value="1"/>
</dbReference>
<dbReference type="Gene3D" id="1.10.860.10">
    <property type="entry name" value="DNAb Helicase, Chain A"/>
    <property type="match status" value="1"/>
</dbReference>
<keyword evidence="8" id="KW-0238">DNA-binding</keyword>
<gene>
    <name evidence="13" type="ORF">MUN78_10115</name>
</gene>
<keyword evidence="2" id="KW-0639">Primosome</keyword>
<dbReference type="InterPro" id="IPR027417">
    <property type="entry name" value="P-loop_NTPase"/>
</dbReference>
<evidence type="ECO:0000256" key="3">
    <source>
        <dbReference type="ARBA" id="ARBA00022705"/>
    </source>
</evidence>
<keyword evidence="7" id="KW-0067">ATP-binding</keyword>
<name>A0ABY4FJ55_9MICO</name>
<evidence type="ECO:0000313" key="13">
    <source>
        <dbReference type="EMBL" id="UOQ56058.1"/>
    </source>
</evidence>
<dbReference type="PRINTS" id="PR01874">
    <property type="entry name" value="DNAREPAIRADA"/>
</dbReference>
<dbReference type="Proteomes" id="UP000831786">
    <property type="component" value="Chromosome"/>
</dbReference>
<keyword evidence="3" id="KW-0235">DNA replication</keyword>
<keyword evidence="6" id="KW-0347">Helicase</keyword>
<proteinExistence type="inferred from homology"/>
<feature type="domain" description="SF4 helicase" evidence="12">
    <location>
        <begin position="161"/>
        <end position="415"/>
    </location>
</feature>
<protein>
    <recommendedName>
        <fullName evidence="10">DNA 5'-3' helicase</fullName>
        <ecNumber evidence="10">5.6.2.3</ecNumber>
    </recommendedName>
</protein>
<dbReference type="EC" id="5.6.2.3" evidence="10"/>
<dbReference type="InterPro" id="IPR003593">
    <property type="entry name" value="AAA+_ATPase"/>
</dbReference>
<evidence type="ECO:0000256" key="8">
    <source>
        <dbReference type="ARBA" id="ARBA00023125"/>
    </source>
</evidence>
<comment type="catalytic activity">
    <reaction evidence="11">
        <text>ATP + H2O = ADP + phosphate + H(+)</text>
        <dbReference type="Rhea" id="RHEA:13065"/>
        <dbReference type="ChEBI" id="CHEBI:15377"/>
        <dbReference type="ChEBI" id="CHEBI:15378"/>
        <dbReference type="ChEBI" id="CHEBI:30616"/>
        <dbReference type="ChEBI" id="CHEBI:43474"/>
        <dbReference type="ChEBI" id="CHEBI:456216"/>
        <dbReference type="EC" id="5.6.2.3"/>
    </reaction>
</comment>
<dbReference type="InterPro" id="IPR016136">
    <property type="entry name" value="DNA_helicase_N/primase_C"/>
</dbReference>
<keyword evidence="4" id="KW-0547">Nucleotide-binding</keyword>
<keyword evidence="5" id="KW-0378">Hydrolase</keyword>
<organism evidence="13 14">
    <name type="scientific">Leucobacter allii</name>
    <dbReference type="NCBI Taxonomy" id="2932247"/>
    <lineage>
        <taxon>Bacteria</taxon>
        <taxon>Bacillati</taxon>
        <taxon>Actinomycetota</taxon>
        <taxon>Actinomycetes</taxon>
        <taxon>Micrococcales</taxon>
        <taxon>Microbacteriaceae</taxon>
        <taxon>Leucobacter</taxon>
    </lineage>
</organism>
<dbReference type="Pfam" id="PF00772">
    <property type="entry name" value="DnaB"/>
    <property type="match status" value="1"/>
</dbReference>
<evidence type="ECO:0000256" key="4">
    <source>
        <dbReference type="ARBA" id="ARBA00022741"/>
    </source>
</evidence>
<reference evidence="13 14" key="1">
    <citation type="submission" date="2022-04" db="EMBL/GenBank/DDBJ databases">
        <title>Leucobacter sp. isolated from rhizosphere of garlic.</title>
        <authorList>
            <person name="Won M."/>
            <person name="Lee C.-M."/>
            <person name="Woen H.-Y."/>
            <person name="Kwon S.-W."/>
        </authorList>
    </citation>
    <scope>NUCLEOTIDE SEQUENCE [LARGE SCALE GENOMIC DNA]</scope>
    <source>
        <strain evidence="13 14">H21R-40</strain>
    </source>
</reference>
<evidence type="ECO:0000256" key="1">
    <source>
        <dbReference type="ARBA" id="ARBA00008428"/>
    </source>
</evidence>